<dbReference type="GeneID" id="54487401"/>
<keyword evidence="2" id="KW-0732">Signal</keyword>
<feature type="compositionally biased region" description="Polar residues" evidence="1">
    <location>
        <begin position="91"/>
        <end position="102"/>
    </location>
</feature>
<feature type="chain" id="PRO_5025376526" description="Siderophore biosynthesis enzyme" evidence="2">
    <location>
        <begin position="19"/>
        <end position="202"/>
    </location>
</feature>
<proteinExistence type="predicted"/>
<dbReference type="EMBL" id="ML996565">
    <property type="protein sequence ID" value="KAF2763316.1"/>
    <property type="molecule type" value="Genomic_DNA"/>
</dbReference>
<protein>
    <recommendedName>
        <fullName evidence="5">Siderophore biosynthesis enzyme</fullName>
    </recommendedName>
</protein>
<evidence type="ECO:0008006" key="5">
    <source>
        <dbReference type="Google" id="ProtNLM"/>
    </source>
</evidence>
<evidence type="ECO:0000313" key="3">
    <source>
        <dbReference type="EMBL" id="KAF2763316.1"/>
    </source>
</evidence>
<evidence type="ECO:0000256" key="2">
    <source>
        <dbReference type="SAM" id="SignalP"/>
    </source>
</evidence>
<sequence>MRSTFALALGALLSTALAKTDLDGCTSSATVKYGGASLIWYVPDTGEICDFLDCGGGRAPPKHSVPGCAAYTGTDSYTPEYLPGWGPNGQIAPSTTAEAAQSTGGGARNSEVLPTGAGETADVRPTEGSSVESLPSATGNPEPSVVSERPSTLITAAPSPTVVSQTPSSVATPPASTGGAAVVGKNVVGVLVGAAAAAAAML</sequence>
<accession>A0A6A6WMG1</accession>
<reference evidence="3" key="1">
    <citation type="journal article" date="2020" name="Stud. Mycol.">
        <title>101 Dothideomycetes genomes: a test case for predicting lifestyles and emergence of pathogens.</title>
        <authorList>
            <person name="Haridas S."/>
            <person name="Albert R."/>
            <person name="Binder M."/>
            <person name="Bloem J."/>
            <person name="Labutti K."/>
            <person name="Salamov A."/>
            <person name="Andreopoulos B."/>
            <person name="Baker S."/>
            <person name="Barry K."/>
            <person name="Bills G."/>
            <person name="Bluhm B."/>
            <person name="Cannon C."/>
            <person name="Castanera R."/>
            <person name="Culley D."/>
            <person name="Daum C."/>
            <person name="Ezra D."/>
            <person name="Gonzalez J."/>
            <person name="Henrissat B."/>
            <person name="Kuo A."/>
            <person name="Liang C."/>
            <person name="Lipzen A."/>
            <person name="Lutzoni F."/>
            <person name="Magnuson J."/>
            <person name="Mondo S."/>
            <person name="Nolan M."/>
            <person name="Ohm R."/>
            <person name="Pangilinan J."/>
            <person name="Park H.-J."/>
            <person name="Ramirez L."/>
            <person name="Alfaro M."/>
            <person name="Sun H."/>
            <person name="Tritt A."/>
            <person name="Yoshinaga Y."/>
            <person name="Zwiers L.-H."/>
            <person name="Turgeon B."/>
            <person name="Goodwin S."/>
            <person name="Spatafora J."/>
            <person name="Crous P."/>
            <person name="Grigoriev I."/>
        </authorList>
    </citation>
    <scope>NUCLEOTIDE SEQUENCE</scope>
    <source>
        <strain evidence="3">CBS 121739</strain>
    </source>
</reference>
<gene>
    <name evidence="3" type="ORF">EJ05DRAFT_496143</name>
</gene>
<feature type="compositionally biased region" description="Low complexity" evidence="1">
    <location>
        <begin position="157"/>
        <end position="178"/>
    </location>
</feature>
<organism evidence="3 4">
    <name type="scientific">Pseudovirgaria hyperparasitica</name>
    <dbReference type="NCBI Taxonomy" id="470096"/>
    <lineage>
        <taxon>Eukaryota</taxon>
        <taxon>Fungi</taxon>
        <taxon>Dikarya</taxon>
        <taxon>Ascomycota</taxon>
        <taxon>Pezizomycotina</taxon>
        <taxon>Dothideomycetes</taxon>
        <taxon>Dothideomycetes incertae sedis</taxon>
        <taxon>Acrospermales</taxon>
        <taxon>Acrospermaceae</taxon>
        <taxon>Pseudovirgaria</taxon>
    </lineage>
</organism>
<name>A0A6A6WMG1_9PEZI</name>
<keyword evidence="4" id="KW-1185">Reference proteome</keyword>
<feature type="compositionally biased region" description="Polar residues" evidence="1">
    <location>
        <begin position="127"/>
        <end position="141"/>
    </location>
</feature>
<feature type="region of interest" description="Disordered" evidence="1">
    <location>
        <begin position="86"/>
        <end position="178"/>
    </location>
</feature>
<dbReference type="RefSeq" id="XP_033605767.1">
    <property type="nucleotide sequence ID" value="XM_033746347.1"/>
</dbReference>
<dbReference type="Proteomes" id="UP000799437">
    <property type="component" value="Unassembled WGS sequence"/>
</dbReference>
<evidence type="ECO:0000256" key="1">
    <source>
        <dbReference type="SAM" id="MobiDB-lite"/>
    </source>
</evidence>
<dbReference type="AlphaFoldDB" id="A0A6A6WMG1"/>
<dbReference type="OrthoDB" id="3942074at2759"/>
<evidence type="ECO:0000313" key="4">
    <source>
        <dbReference type="Proteomes" id="UP000799437"/>
    </source>
</evidence>
<feature type="signal peptide" evidence="2">
    <location>
        <begin position="1"/>
        <end position="18"/>
    </location>
</feature>